<gene>
    <name evidence="1" type="ORF">C1I98_31275</name>
</gene>
<dbReference type="Pfam" id="PF06245">
    <property type="entry name" value="DUF1015"/>
    <property type="match status" value="1"/>
</dbReference>
<evidence type="ECO:0000313" key="2">
    <source>
        <dbReference type="Proteomes" id="UP000248544"/>
    </source>
</evidence>
<organism evidence="1 2">
    <name type="scientific">Spongiactinospora gelatinilytica</name>
    <dbReference type="NCBI Taxonomy" id="2666298"/>
    <lineage>
        <taxon>Bacteria</taxon>
        <taxon>Bacillati</taxon>
        <taxon>Actinomycetota</taxon>
        <taxon>Actinomycetes</taxon>
        <taxon>Streptosporangiales</taxon>
        <taxon>Streptosporangiaceae</taxon>
        <taxon>Spongiactinospora</taxon>
    </lineage>
</organism>
<dbReference type="AlphaFoldDB" id="A0A2W2G7V1"/>
<dbReference type="EMBL" id="POUA01000354">
    <property type="protein sequence ID" value="PZG30337.1"/>
    <property type="molecule type" value="Genomic_DNA"/>
</dbReference>
<dbReference type="PANTHER" id="PTHR36454:SF1">
    <property type="entry name" value="DUF1015 DOMAIN-CONTAINING PROTEIN"/>
    <property type="match status" value="1"/>
</dbReference>
<dbReference type="PANTHER" id="PTHR36454">
    <property type="entry name" value="LMO2823 PROTEIN"/>
    <property type="match status" value="1"/>
</dbReference>
<comment type="caution">
    <text evidence="1">The sequence shown here is derived from an EMBL/GenBank/DDBJ whole genome shotgun (WGS) entry which is preliminary data.</text>
</comment>
<sequence length="438" mass="46797">MPDMANPELPVPDGLVLRPFRGVRFSVGSPGGANGVEETAKVTSPPYDLISDDDVRELLAVHPNNVVRLILPGVDHHDYPRARDTLRDWLDAGVLALDGEPAVYVYEQAAGDHVLQRGMIGAVALADPERRIILPHEDVMPGPVADRLALMRVTEANLEPIFLVYDGGGTATHLVDDIATTRVPLVQADTDDGLRHRLWAVTDAVELALLGDDLRPRQALIADGHHRYATYRALQAERHAQAGAREEAAGPWDYGLALIVDASAYPPDLNPIHRVIPGLPLAQAVSRAKGACQAHEHADLAAGLAALAAADEPAYLLAGEGTACHLLTGPDPLQLEHAMPAARSARWAALNTSILAEFLLPKVWGLSDDEQAVRIVHHDARAAVRQARDTGGTAVILNPLSLDQVLAVAAGGERVPRKSTSFGPKPRTGLVMRTFDGG</sequence>
<keyword evidence="2" id="KW-1185">Reference proteome</keyword>
<evidence type="ECO:0000313" key="1">
    <source>
        <dbReference type="EMBL" id="PZG30337.1"/>
    </source>
</evidence>
<dbReference type="Proteomes" id="UP000248544">
    <property type="component" value="Unassembled WGS sequence"/>
</dbReference>
<dbReference type="InterPro" id="IPR008323">
    <property type="entry name" value="UCP033563"/>
</dbReference>
<reference evidence="1 2" key="1">
    <citation type="submission" date="2018-01" db="EMBL/GenBank/DDBJ databases">
        <title>Draft genome sequence of Sphaerisporangium sp. 7K107.</title>
        <authorList>
            <person name="Sahin N."/>
            <person name="Saygin H."/>
            <person name="Ay H."/>
        </authorList>
    </citation>
    <scope>NUCLEOTIDE SEQUENCE [LARGE SCALE GENOMIC DNA]</scope>
    <source>
        <strain evidence="1 2">7K107</strain>
    </source>
</reference>
<dbReference type="PIRSF" id="PIRSF033563">
    <property type="entry name" value="UCP033563"/>
    <property type="match status" value="1"/>
</dbReference>
<proteinExistence type="predicted"/>
<accession>A0A2W2G7V1</accession>
<name>A0A2W2G7V1_9ACTN</name>
<protein>
    <submittedName>
        <fullName evidence="1">DUF1015 domain-containing protein</fullName>
    </submittedName>
</protein>